<accession>A0A8H4KHV3</accession>
<proteinExistence type="predicted"/>
<name>A0A8H4KHV3_9HYPO</name>
<keyword evidence="2" id="KW-1185">Reference proteome</keyword>
<organism evidence="1 2">
    <name type="scientific">Fusarium austroafricanum</name>
    <dbReference type="NCBI Taxonomy" id="2364996"/>
    <lineage>
        <taxon>Eukaryota</taxon>
        <taxon>Fungi</taxon>
        <taxon>Dikarya</taxon>
        <taxon>Ascomycota</taxon>
        <taxon>Pezizomycotina</taxon>
        <taxon>Sordariomycetes</taxon>
        <taxon>Hypocreomycetidae</taxon>
        <taxon>Hypocreales</taxon>
        <taxon>Nectriaceae</taxon>
        <taxon>Fusarium</taxon>
        <taxon>Fusarium concolor species complex</taxon>
    </lineage>
</organism>
<dbReference type="EMBL" id="JAADJG010000264">
    <property type="protein sequence ID" value="KAF4449959.1"/>
    <property type="molecule type" value="Genomic_DNA"/>
</dbReference>
<dbReference type="OrthoDB" id="5064484at2759"/>
<reference evidence="1" key="1">
    <citation type="submission" date="2020-01" db="EMBL/GenBank/DDBJ databases">
        <title>Identification and distribution of gene clusters putatively required for synthesis of sphingolipid metabolism inhibitors in phylogenetically diverse species of the filamentous fungus Fusarium.</title>
        <authorList>
            <person name="Kim H.-S."/>
            <person name="Busman M."/>
            <person name="Brown D.W."/>
            <person name="Divon H."/>
            <person name="Uhlig S."/>
            <person name="Proctor R.H."/>
        </authorList>
    </citation>
    <scope>NUCLEOTIDE SEQUENCE</scope>
    <source>
        <strain evidence="1">NRRL 53441</strain>
    </source>
</reference>
<gene>
    <name evidence="1" type="ORF">F53441_6878</name>
</gene>
<dbReference type="Proteomes" id="UP000605986">
    <property type="component" value="Unassembled WGS sequence"/>
</dbReference>
<evidence type="ECO:0000313" key="1">
    <source>
        <dbReference type="EMBL" id="KAF4449959.1"/>
    </source>
</evidence>
<evidence type="ECO:0000313" key="2">
    <source>
        <dbReference type="Proteomes" id="UP000605986"/>
    </source>
</evidence>
<dbReference type="AlphaFoldDB" id="A0A8H4KHV3"/>
<sequence length="226" mass="26137">METALRSIPDWQAWTQLNRKAGVLLTVDWVLYYAHKINQTQSQAEQVKLISGYWNHTRVINGEALSCLEAMNDTLHTLDVEPMLIKARDDILAIADHPRYESGVSLGWIPQLLDAVNFTLTHITHQTSGIQQLVSRAVLNTRSVDILIAEQDARWQSQTRRPFDFDARGNLAVKKDMLYFLSDEPRFWSQWVLGFKKVTETWEGVAVDELHRMDRAREAERYLEAE</sequence>
<comment type="caution">
    <text evidence="1">The sequence shown here is derived from an EMBL/GenBank/DDBJ whole genome shotgun (WGS) entry which is preliminary data.</text>
</comment>
<protein>
    <submittedName>
        <fullName evidence="1">Uncharacterized protein</fullName>
    </submittedName>
</protein>